<dbReference type="Gene3D" id="3.80.10.10">
    <property type="entry name" value="Ribonuclease Inhibitor"/>
    <property type="match status" value="1"/>
</dbReference>
<dbReference type="SMART" id="SM00225">
    <property type="entry name" value="BTB"/>
    <property type="match status" value="1"/>
</dbReference>
<reference evidence="2" key="2">
    <citation type="submission" date="2022-10" db="EMBL/GenBank/DDBJ databases">
        <authorList>
            <consortium name="ENA_rothamsted_submissions"/>
            <consortium name="culmorum"/>
            <person name="King R."/>
        </authorList>
    </citation>
    <scope>NUCLEOTIDE SEQUENCE</scope>
</reference>
<evidence type="ECO:0000259" key="1">
    <source>
        <dbReference type="PROSITE" id="PS50097"/>
    </source>
</evidence>
<evidence type="ECO:0000313" key="3">
    <source>
        <dbReference type="Proteomes" id="UP001153620"/>
    </source>
</evidence>
<dbReference type="OrthoDB" id="6359816at2759"/>
<dbReference type="Proteomes" id="UP001153620">
    <property type="component" value="Chromosome 4"/>
</dbReference>
<dbReference type="PROSITE" id="PS50097">
    <property type="entry name" value="BTB"/>
    <property type="match status" value="1"/>
</dbReference>
<dbReference type="EMBL" id="OU895880">
    <property type="protein sequence ID" value="CAG9811178.1"/>
    <property type="molecule type" value="Genomic_DNA"/>
</dbReference>
<protein>
    <recommendedName>
        <fullName evidence="1">BTB domain-containing protein</fullName>
    </recommendedName>
</protein>
<organism evidence="2 3">
    <name type="scientific">Chironomus riparius</name>
    <dbReference type="NCBI Taxonomy" id="315576"/>
    <lineage>
        <taxon>Eukaryota</taxon>
        <taxon>Metazoa</taxon>
        <taxon>Ecdysozoa</taxon>
        <taxon>Arthropoda</taxon>
        <taxon>Hexapoda</taxon>
        <taxon>Insecta</taxon>
        <taxon>Pterygota</taxon>
        <taxon>Neoptera</taxon>
        <taxon>Endopterygota</taxon>
        <taxon>Diptera</taxon>
        <taxon>Nematocera</taxon>
        <taxon>Chironomoidea</taxon>
        <taxon>Chironomidae</taxon>
        <taxon>Chironominae</taxon>
        <taxon>Chironomus</taxon>
    </lineage>
</organism>
<dbReference type="InterPro" id="IPR000210">
    <property type="entry name" value="BTB/POZ_dom"/>
</dbReference>
<keyword evidence="3" id="KW-1185">Reference proteome</keyword>
<reference evidence="2" key="1">
    <citation type="submission" date="2022-01" db="EMBL/GenBank/DDBJ databases">
        <authorList>
            <person name="King R."/>
        </authorList>
    </citation>
    <scope>NUCLEOTIDE SEQUENCE</scope>
</reference>
<dbReference type="SUPFAM" id="SSF52058">
    <property type="entry name" value="L domain-like"/>
    <property type="match status" value="1"/>
</dbReference>
<dbReference type="InterPro" id="IPR032675">
    <property type="entry name" value="LRR_dom_sf"/>
</dbReference>
<accession>A0A9N9S9D8</accession>
<name>A0A9N9S9D8_9DIPT</name>
<evidence type="ECO:0000313" key="2">
    <source>
        <dbReference type="EMBL" id="CAG9811178.1"/>
    </source>
</evidence>
<dbReference type="InterPro" id="IPR011333">
    <property type="entry name" value="SKP1/BTB/POZ_sf"/>
</dbReference>
<dbReference type="SUPFAM" id="SSF54695">
    <property type="entry name" value="POZ domain"/>
    <property type="match status" value="1"/>
</dbReference>
<proteinExistence type="predicted"/>
<dbReference type="Gene3D" id="3.30.710.10">
    <property type="entry name" value="Potassium Channel Kv1.1, Chain A"/>
    <property type="match status" value="1"/>
</dbReference>
<gene>
    <name evidence="2" type="ORF">CHIRRI_LOCUS13987</name>
</gene>
<dbReference type="PANTHER" id="PTHR24413">
    <property type="entry name" value="SPECKLE-TYPE POZ PROTEIN"/>
    <property type="match status" value="1"/>
</dbReference>
<dbReference type="CDD" id="cd18186">
    <property type="entry name" value="BTB_POZ_ZBTB_KLHL-like"/>
    <property type="match status" value="1"/>
</dbReference>
<sequence>MELRCRFIDFTFAHGEKFYGCKVENQQIINQHCLKFIGKHDKGKTDDDVLYVMFSNCNMARIPQGIKKHFWNMKILDIDRSKLKQIEKLDLAGYKILEKFICYKNELELLHEDLFEDFKHLEFIDFCGNNLKVIEPNILDGLERLANVNFGENPNYDKFYSIYPIYNTKSTLDEVKAQLVDKFFSLDSKLIEIYLKKLQNPVQMLKIFSNRTTNSSIKSIILEFRLNFLEKRLESLSESLETEKLQKLEITKNFQLQIDSLTSQLDTGILGDLKRFLKNENIKDFTVKVDDREFQVHKFLLAVRSPTLAGVLYKNPEAENLKLLDVSAETFEIILKFFYTDELPSDAETNFLHLFVAAGRLKVEELKKCAATKLHDQIDANNALEIFKLSSKFQNDELKVKSFAELRKKYSKIEIKDEWIKDSIKVEKIIERFERKEEAIRKIEIEFED</sequence>
<dbReference type="AlphaFoldDB" id="A0A9N9S9D8"/>
<dbReference type="Pfam" id="PF00651">
    <property type="entry name" value="BTB"/>
    <property type="match status" value="1"/>
</dbReference>
<feature type="domain" description="BTB" evidence="1">
    <location>
        <begin position="283"/>
        <end position="347"/>
    </location>
</feature>